<dbReference type="PANTHER" id="PTHR41373:SF1">
    <property type="entry name" value="PHOSPHATIDYLGLYCEROL LYSYLTRANSFERASE C-TERMINAL DOMAIN-CONTAINING PROTEIN"/>
    <property type="match status" value="1"/>
</dbReference>
<gene>
    <name evidence="2" type="ORF">SAMN02744037_00777</name>
</gene>
<dbReference type="STRING" id="1123349.SAMN02744037_00777"/>
<protein>
    <recommendedName>
        <fullName evidence="1">Phosphatidylglycerol lysyltransferase C-terminal domain-containing protein</fullName>
    </recommendedName>
</protein>
<dbReference type="AlphaFoldDB" id="A0A1M6LY85"/>
<dbReference type="PANTHER" id="PTHR41373">
    <property type="entry name" value="DUF2156 DOMAIN-CONTAINING PROTEIN"/>
    <property type="match status" value="1"/>
</dbReference>
<dbReference type="InterPro" id="IPR024320">
    <property type="entry name" value="LPG_synthase_C"/>
</dbReference>
<evidence type="ECO:0000313" key="3">
    <source>
        <dbReference type="Proteomes" id="UP000242497"/>
    </source>
</evidence>
<reference evidence="3" key="1">
    <citation type="submission" date="2016-11" db="EMBL/GenBank/DDBJ databases">
        <authorList>
            <person name="Varghese N."/>
            <person name="Submissions S."/>
        </authorList>
    </citation>
    <scope>NUCLEOTIDE SEQUENCE [LARGE SCALE GENOMIC DNA]</scope>
    <source>
        <strain evidence="3">DSM 15518</strain>
    </source>
</reference>
<feature type="domain" description="Phosphatidylglycerol lysyltransferase C-terminal" evidence="1">
    <location>
        <begin position="1"/>
        <end position="258"/>
    </location>
</feature>
<sequence>MWQHLYKTRYYKDEDFAVLIGEYENHKFTVIPLATKENLKKAFEFIYDYFYRNNTKLNLRAITKEFAGFLKENYKDKFKYIEERDYFDYVYLGENLRTLKGRKYQKKRNHINAFLKEYENRYFYKRLGKEDFHECLKLLDEWTENKEEDESIESEREAIEKVFKNYDKLDVTVGGIYIDKKLEAFTFGEYLNDNMALIHVEKANPNIRGLYPMINKLFLQNEFPDVEFVNREEDLGVEGLRKAKLSYYPDRFVEKYTVLEV</sequence>
<dbReference type="Proteomes" id="UP000242497">
    <property type="component" value="Unassembled WGS sequence"/>
</dbReference>
<dbReference type="SUPFAM" id="SSF55729">
    <property type="entry name" value="Acyl-CoA N-acyltransferases (Nat)"/>
    <property type="match status" value="2"/>
</dbReference>
<dbReference type="EMBL" id="FRAE01000012">
    <property type="protein sequence ID" value="SHJ76132.1"/>
    <property type="molecule type" value="Genomic_DNA"/>
</dbReference>
<dbReference type="Gene3D" id="3.40.630.30">
    <property type="match status" value="1"/>
</dbReference>
<dbReference type="Pfam" id="PF09924">
    <property type="entry name" value="LPG_synthase_C"/>
    <property type="match status" value="1"/>
</dbReference>
<dbReference type="InterPro" id="IPR016181">
    <property type="entry name" value="Acyl_CoA_acyltransferase"/>
</dbReference>
<proteinExistence type="predicted"/>
<evidence type="ECO:0000313" key="2">
    <source>
        <dbReference type="EMBL" id="SHJ76132.1"/>
    </source>
</evidence>
<keyword evidence="3" id="KW-1185">Reference proteome</keyword>
<evidence type="ECO:0000259" key="1">
    <source>
        <dbReference type="Pfam" id="PF09924"/>
    </source>
</evidence>
<organism evidence="2 3">
    <name type="scientific">Tepidibacter formicigenes DSM 15518</name>
    <dbReference type="NCBI Taxonomy" id="1123349"/>
    <lineage>
        <taxon>Bacteria</taxon>
        <taxon>Bacillati</taxon>
        <taxon>Bacillota</taxon>
        <taxon>Clostridia</taxon>
        <taxon>Peptostreptococcales</taxon>
        <taxon>Peptostreptococcaceae</taxon>
        <taxon>Tepidibacter</taxon>
    </lineage>
</organism>
<accession>A0A1M6LY85</accession>
<name>A0A1M6LY85_9FIRM</name>
<dbReference type="InterPro" id="IPR016732">
    <property type="entry name" value="UCP018688"/>
</dbReference>
<dbReference type="PIRSF" id="PIRSF018688">
    <property type="entry name" value="UCP018688"/>
    <property type="match status" value="1"/>
</dbReference>